<feature type="region of interest" description="Disordered" evidence="1">
    <location>
        <begin position="48"/>
        <end position="74"/>
    </location>
</feature>
<protein>
    <submittedName>
        <fullName evidence="2">Uncharacterized protein</fullName>
    </submittedName>
</protein>
<evidence type="ECO:0000256" key="1">
    <source>
        <dbReference type="SAM" id="MobiDB-lite"/>
    </source>
</evidence>
<dbReference type="EMBL" id="BAAAHG010000031">
    <property type="protein sequence ID" value="GAA0918957.1"/>
    <property type="molecule type" value="Genomic_DNA"/>
</dbReference>
<name>A0ABN1NYK4_9ACTN</name>
<proteinExistence type="predicted"/>
<evidence type="ECO:0000313" key="2">
    <source>
        <dbReference type="EMBL" id="GAA0918957.1"/>
    </source>
</evidence>
<reference evidence="2 3" key="1">
    <citation type="journal article" date="2019" name="Int. J. Syst. Evol. Microbiol.">
        <title>The Global Catalogue of Microorganisms (GCM) 10K type strain sequencing project: providing services to taxonomists for standard genome sequencing and annotation.</title>
        <authorList>
            <consortium name="The Broad Institute Genomics Platform"/>
            <consortium name="The Broad Institute Genome Sequencing Center for Infectious Disease"/>
            <person name="Wu L."/>
            <person name="Ma J."/>
        </authorList>
    </citation>
    <scope>NUCLEOTIDE SEQUENCE [LARGE SCALE GENOMIC DNA]</scope>
    <source>
        <strain evidence="2 3">JCM 10673</strain>
    </source>
</reference>
<comment type="caution">
    <text evidence="2">The sequence shown here is derived from an EMBL/GenBank/DDBJ whole genome shotgun (WGS) entry which is preliminary data.</text>
</comment>
<evidence type="ECO:0000313" key="3">
    <source>
        <dbReference type="Proteomes" id="UP001501005"/>
    </source>
</evidence>
<dbReference type="Proteomes" id="UP001501005">
    <property type="component" value="Unassembled WGS sequence"/>
</dbReference>
<keyword evidence="3" id="KW-1185">Reference proteome</keyword>
<sequence length="74" mass="7828">MGRIGELECAGRGDGRCPHGRSGVPGPGVSVYRCVDCREYWELDEMIPERRSGEDDGLTLPLGDPGEAGHGTAA</sequence>
<gene>
    <name evidence="2" type="ORF">GCM10009549_36870</name>
</gene>
<accession>A0ABN1NYK4</accession>
<organism evidence="2 3">
    <name type="scientific">Streptomyces thermoalcalitolerans</name>
    <dbReference type="NCBI Taxonomy" id="65605"/>
    <lineage>
        <taxon>Bacteria</taxon>
        <taxon>Bacillati</taxon>
        <taxon>Actinomycetota</taxon>
        <taxon>Actinomycetes</taxon>
        <taxon>Kitasatosporales</taxon>
        <taxon>Streptomycetaceae</taxon>
        <taxon>Streptomyces</taxon>
    </lineage>
</organism>